<dbReference type="Pfam" id="PF01847">
    <property type="entry name" value="VHL"/>
    <property type="match status" value="1"/>
</dbReference>
<dbReference type="InterPro" id="IPR024053">
    <property type="entry name" value="VHL_beta_dom"/>
</dbReference>
<sequence>MTLSRPTRTERPARSAGFPRSGSTFRIGAAVLAGLGLLVTAPAHAETPPERKLVMITTDDDAPIREVLIDGTAMEVRRRSKARVFVEVAGDPDNDGQIRCRRRVRLVLADGRILEEPVDICGDWKVTVKASATVRSANQAGGTARTVRPAVPSTASPSAPPLAGGIRRPETGSGGKDALRGSTDAAPATSAPVPAGKMESPEPAPQAPATDMAATPQSGAEPVAGNALPTDFGPVIEGRSWNVAREGGELRLYYGLATTHDRTLVASCRAGSGQMTFRSAETRSELAEGAPVDVTLSANDITRSYTGKGSPRAETGLSHPLVSLSAEDPIWSGLIRGQTLKVAVDGTWRFGLSLKGSARHVRQFQSACARPAPVVARPAPVGGDRPAGGATGPTCADEGFITSIPSDRPSTLVFNNTRRRPVVVHWINFDGNRETQARIPPGGEMVQRTLSGHPWLVSTTDGRCIGIYLAGDRNRTVTLRPGRVAPVPDPIYRAPEPLLPPANIAPGPDLLDIGYDCDSGAYLTVTIDNDRRLATVHEAGRSPVTLADRGSGPGFYYAGRGYVLSGDGNRAVWQRPGAPPQYCRVF</sequence>
<evidence type="ECO:0000313" key="3">
    <source>
        <dbReference type="EMBL" id="MBA4612976.1"/>
    </source>
</evidence>
<dbReference type="InterPro" id="IPR036208">
    <property type="entry name" value="VHL_sf"/>
</dbReference>
<evidence type="ECO:0000259" key="2">
    <source>
        <dbReference type="Pfam" id="PF01847"/>
    </source>
</evidence>
<evidence type="ECO:0000313" key="4">
    <source>
        <dbReference type="Proteomes" id="UP000559404"/>
    </source>
</evidence>
<organism evidence="3 4">
    <name type="scientific">Stappia taiwanensis</name>
    <dbReference type="NCBI Taxonomy" id="992267"/>
    <lineage>
        <taxon>Bacteria</taxon>
        <taxon>Pseudomonadati</taxon>
        <taxon>Pseudomonadota</taxon>
        <taxon>Alphaproteobacteria</taxon>
        <taxon>Hyphomicrobiales</taxon>
        <taxon>Stappiaceae</taxon>
        <taxon>Stappia</taxon>
    </lineage>
</organism>
<dbReference type="SUPFAM" id="SSF49468">
    <property type="entry name" value="VHL"/>
    <property type="match status" value="1"/>
</dbReference>
<dbReference type="SUPFAM" id="SSF141488">
    <property type="entry name" value="YdhA-like"/>
    <property type="match status" value="1"/>
</dbReference>
<dbReference type="Proteomes" id="UP000559404">
    <property type="component" value="Unassembled WGS sequence"/>
</dbReference>
<dbReference type="RefSeq" id="WP_181761162.1">
    <property type="nucleotide sequence ID" value="NZ_BMCR01000011.1"/>
</dbReference>
<protein>
    <recommendedName>
        <fullName evidence="2">von Hippel-Lindau disease tumour suppressor beta domain-containing protein</fullName>
    </recommendedName>
</protein>
<reference evidence="3 4" key="2">
    <citation type="submission" date="2020-08" db="EMBL/GenBank/DDBJ databases">
        <title>Stappia taiwanensis sp. nov., isolated from a coastal thermal spring.</title>
        <authorList>
            <person name="Kampfer P."/>
        </authorList>
    </citation>
    <scope>NUCLEOTIDE SEQUENCE [LARGE SCALE GENOMIC DNA]</scope>
    <source>
        <strain evidence="3 4">DSM 23284</strain>
    </source>
</reference>
<keyword evidence="4" id="KW-1185">Reference proteome</keyword>
<accession>A0A838XWX0</accession>
<dbReference type="InterPro" id="IPR036328">
    <property type="entry name" value="MliC_sf"/>
</dbReference>
<dbReference type="Gene3D" id="2.60.40.780">
    <property type="entry name" value="von Hippel-Lindau disease tumour suppressor, beta domain"/>
    <property type="match status" value="1"/>
</dbReference>
<dbReference type="EMBL" id="JACEON010000014">
    <property type="protein sequence ID" value="MBA4612976.1"/>
    <property type="molecule type" value="Genomic_DNA"/>
</dbReference>
<reference evidence="3 4" key="1">
    <citation type="submission" date="2020-07" db="EMBL/GenBank/DDBJ databases">
        <authorList>
            <person name="Li M."/>
        </authorList>
    </citation>
    <scope>NUCLEOTIDE SEQUENCE [LARGE SCALE GENOMIC DNA]</scope>
    <source>
        <strain evidence="3 4">DSM 23284</strain>
    </source>
</reference>
<feature type="region of interest" description="Disordered" evidence="1">
    <location>
        <begin position="136"/>
        <end position="231"/>
    </location>
</feature>
<comment type="caution">
    <text evidence="3">The sequence shown here is derived from an EMBL/GenBank/DDBJ whole genome shotgun (WGS) entry which is preliminary data.</text>
</comment>
<gene>
    <name evidence="3" type="ORF">H1W37_15035</name>
</gene>
<feature type="region of interest" description="Disordered" evidence="1">
    <location>
        <begin position="1"/>
        <end position="20"/>
    </location>
</feature>
<feature type="domain" description="von Hippel-Lindau disease tumour suppressor beta" evidence="2">
    <location>
        <begin position="402"/>
        <end position="457"/>
    </location>
</feature>
<dbReference type="InterPro" id="IPR037140">
    <property type="entry name" value="VHL_beta_dom_sf"/>
</dbReference>
<dbReference type="AlphaFoldDB" id="A0A838XWX0"/>
<name>A0A838XWX0_9HYPH</name>
<proteinExistence type="predicted"/>
<evidence type="ECO:0000256" key="1">
    <source>
        <dbReference type="SAM" id="MobiDB-lite"/>
    </source>
</evidence>